<reference evidence="1 2" key="1">
    <citation type="submission" date="2022-11" db="EMBL/GenBank/DDBJ databases">
        <title>Haliovirga abyssi gen. nov., sp. nov., a mesophilic fermentative bacterium isolated from the Iheya North hydrothermal field and the proposal of Haliovirgaceae fam. nov.</title>
        <authorList>
            <person name="Miyazaki U."/>
            <person name="Tame A."/>
            <person name="Miyazaki J."/>
            <person name="Takai K."/>
            <person name="Sawayama S."/>
            <person name="Kitajima M."/>
            <person name="Okamoto A."/>
            <person name="Nakagawa S."/>
        </authorList>
    </citation>
    <scope>NUCLEOTIDE SEQUENCE [LARGE SCALE GENOMIC DNA]</scope>
    <source>
        <strain evidence="1 2">IC12</strain>
    </source>
</reference>
<organism evidence="1 2">
    <name type="scientific">Haliovirga abyssi</name>
    <dbReference type="NCBI Taxonomy" id="2996794"/>
    <lineage>
        <taxon>Bacteria</taxon>
        <taxon>Fusobacteriati</taxon>
        <taxon>Fusobacteriota</taxon>
        <taxon>Fusobacteriia</taxon>
        <taxon>Fusobacteriales</taxon>
        <taxon>Haliovirgaceae</taxon>
        <taxon>Haliovirga</taxon>
    </lineage>
</organism>
<accession>A0AAU9DCZ2</accession>
<proteinExistence type="predicted"/>
<sequence length="58" mass="7107">MIEEDEMKKLKMFLDEKDKCKKMKDVILREKLRKYLLSKGETKDEINNMLRQIDFVLL</sequence>
<protein>
    <submittedName>
        <fullName evidence="1">Uncharacterized protein</fullName>
    </submittedName>
</protein>
<gene>
    <name evidence="1" type="ORF">HLVA_06020</name>
</gene>
<evidence type="ECO:0000313" key="1">
    <source>
        <dbReference type="EMBL" id="BDU50033.1"/>
    </source>
</evidence>
<name>A0AAU9DCZ2_9FUSO</name>
<dbReference type="KEGG" id="haby:HLVA_06020"/>
<dbReference type="EMBL" id="AP027059">
    <property type="protein sequence ID" value="BDU50033.1"/>
    <property type="molecule type" value="Genomic_DNA"/>
</dbReference>
<evidence type="ECO:0000313" key="2">
    <source>
        <dbReference type="Proteomes" id="UP001321582"/>
    </source>
</evidence>
<keyword evidence="2" id="KW-1185">Reference proteome</keyword>
<dbReference type="AlphaFoldDB" id="A0AAU9DCZ2"/>
<dbReference type="Proteomes" id="UP001321582">
    <property type="component" value="Chromosome"/>
</dbReference>